<organism evidence="2 3">
    <name type="scientific">candidate division TA06 bacterium</name>
    <dbReference type="NCBI Taxonomy" id="2250710"/>
    <lineage>
        <taxon>Bacteria</taxon>
        <taxon>Bacteria division TA06</taxon>
    </lineage>
</organism>
<comment type="caution">
    <text evidence="2">The sequence shown here is derived from an EMBL/GenBank/DDBJ whole genome shotgun (WGS) entry which is preliminary data.</text>
</comment>
<evidence type="ECO:0000313" key="2">
    <source>
        <dbReference type="EMBL" id="RKX66621.1"/>
    </source>
</evidence>
<dbReference type="AlphaFoldDB" id="A0A660S8P9"/>
<proteinExistence type="predicted"/>
<feature type="domain" description="Dihydroneopterin aldolase/epimerase" evidence="1">
    <location>
        <begin position="4"/>
        <end position="108"/>
    </location>
</feature>
<dbReference type="InterPro" id="IPR006157">
    <property type="entry name" value="FolB_dom"/>
</dbReference>
<evidence type="ECO:0000259" key="1">
    <source>
        <dbReference type="SMART" id="SM00905"/>
    </source>
</evidence>
<reference evidence="2 3" key="1">
    <citation type="submission" date="2018-06" db="EMBL/GenBank/DDBJ databases">
        <title>Extensive metabolic versatility and redundancy in microbially diverse, dynamic hydrothermal sediments.</title>
        <authorList>
            <person name="Dombrowski N."/>
            <person name="Teske A."/>
            <person name="Baker B.J."/>
        </authorList>
    </citation>
    <scope>NUCLEOTIDE SEQUENCE [LARGE SCALE GENOMIC DNA]</scope>
    <source>
        <strain evidence="2">B35_G9</strain>
    </source>
</reference>
<dbReference type="Pfam" id="PF02152">
    <property type="entry name" value="FolB"/>
    <property type="match status" value="1"/>
</dbReference>
<dbReference type="Gene3D" id="3.30.1130.10">
    <property type="match status" value="1"/>
</dbReference>
<dbReference type="SMART" id="SM00905">
    <property type="entry name" value="FolB"/>
    <property type="match status" value="1"/>
</dbReference>
<accession>A0A660S8P9</accession>
<protein>
    <recommendedName>
        <fullName evidence="1">Dihydroneopterin aldolase/epimerase domain-containing protein</fullName>
    </recommendedName>
</protein>
<gene>
    <name evidence="2" type="ORF">DRP44_03685</name>
</gene>
<name>A0A660S8P9_UNCT6</name>
<dbReference type="GO" id="GO:0006760">
    <property type="term" value="P:folic acid-containing compound metabolic process"/>
    <property type="evidence" value="ECO:0007669"/>
    <property type="project" value="InterPro"/>
</dbReference>
<dbReference type="NCBIfam" id="TIGR00526">
    <property type="entry name" value="folB_dom"/>
    <property type="match status" value="1"/>
</dbReference>
<dbReference type="GO" id="GO:0004150">
    <property type="term" value="F:dihydroneopterin aldolase activity"/>
    <property type="evidence" value="ECO:0007669"/>
    <property type="project" value="InterPro"/>
</dbReference>
<dbReference type="InterPro" id="IPR043133">
    <property type="entry name" value="GTP-CH-I_C/QueF"/>
</dbReference>
<dbReference type="Proteomes" id="UP000282321">
    <property type="component" value="Unassembled WGS sequence"/>
</dbReference>
<dbReference type="SUPFAM" id="SSF55620">
    <property type="entry name" value="Tetrahydrobiopterin biosynthesis enzymes-like"/>
    <property type="match status" value="1"/>
</dbReference>
<dbReference type="EMBL" id="QNBC01000037">
    <property type="protein sequence ID" value="RKX66621.1"/>
    <property type="molecule type" value="Genomic_DNA"/>
</dbReference>
<sequence>MIEFDINGIKLYGFHGLYERERELGQFFKIDISYIMKKGKPYPDYTEVIKTATDVFLEHKYHYLEDVADALCDKILSLFHVESVKIRVTKLHPPLNIDVENVSCTVEKRK</sequence>
<evidence type="ECO:0000313" key="3">
    <source>
        <dbReference type="Proteomes" id="UP000282321"/>
    </source>
</evidence>